<accession>A0AAN9L3Q3</accession>
<proteinExistence type="predicted"/>
<dbReference type="Proteomes" id="UP001367508">
    <property type="component" value="Unassembled WGS sequence"/>
</dbReference>
<name>A0AAN9L3Q3_CANGL</name>
<gene>
    <name evidence="2" type="ORF">VNO77_23023</name>
</gene>
<dbReference type="AlphaFoldDB" id="A0AAN9L3Q3"/>
<evidence type="ECO:0000313" key="3">
    <source>
        <dbReference type="Proteomes" id="UP001367508"/>
    </source>
</evidence>
<dbReference type="EMBL" id="JAYMYQ010000005">
    <property type="protein sequence ID" value="KAK7328890.1"/>
    <property type="molecule type" value="Genomic_DNA"/>
</dbReference>
<feature type="region of interest" description="Disordered" evidence="1">
    <location>
        <begin position="82"/>
        <end position="107"/>
    </location>
</feature>
<organism evidence="2 3">
    <name type="scientific">Canavalia gladiata</name>
    <name type="common">Sword bean</name>
    <name type="synonym">Dolichos gladiatus</name>
    <dbReference type="NCBI Taxonomy" id="3824"/>
    <lineage>
        <taxon>Eukaryota</taxon>
        <taxon>Viridiplantae</taxon>
        <taxon>Streptophyta</taxon>
        <taxon>Embryophyta</taxon>
        <taxon>Tracheophyta</taxon>
        <taxon>Spermatophyta</taxon>
        <taxon>Magnoliopsida</taxon>
        <taxon>eudicotyledons</taxon>
        <taxon>Gunneridae</taxon>
        <taxon>Pentapetalae</taxon>
        <taxon>rosids</taxon>
        <taxon>fabids</taxon>
        <taxon>Fabales</taxon>
        <taxon>Fabaceae</taxon>
        <taxon>Papilionoideae</taxon>
        <taxon>50 kb inversion clade</taxon>
        <taxon>NPAAA clade</taxon>
        <taxon>indigoferoid/millettioid clade</taxon>
        <taxon>Phaseoleae</taxon>
        <taxon>Canavalia</taxon>
    </lineage>
</organism>
<evidence type="ECO:0000313" key="2">
    <source>
        <dbReference type="EMBL" id="KAK7328890.1"/>
    </source>
</evidence>
<comment type="caution">
    <text evidence="2">The sequence shown here is derived from an EMBL/GenBank/DDBJ whole genome shotgun (WGS) entry which is preliminary data.</text>
</comment>
<evidence type="ECO:0000256" key="1">
    <source>
        <dbReference type="SAM" id="MobiDB-lite"/>
    </source>
</evidence>
<protein>
    <submittedName>
        <fullName evidence="2">Uncharacterized protein</fullName>
    </submittedName>
</protein>
<reference evidence="2 3" key="1">
    <citation type="submission" date="2024-01" db="EMBL/GenBank/DDBJ databases">
        <title>The genomes of 5 underutilized Papilionoideae crops provide insights into root nodulation and disease resistanc.</title>
        <authorList>
            <person name="Jiang F."/>
        </authorList>
    </citation>
    <scope>NUCLEOTIDE SEQUENCE [LARGE SCALE GENOMIC DNA]</scope>
    <source>
        <strain evidence="2">LVBAO_FW01</strain>
        <tissue evidence="2">Leaves</tissue>
    </source>
</reference>
<sequence length="107" mass="12195">MKRYLRYWIGGSLFFLNFENSTPPFLLASSSSERHCGSNFLLRTSRHFTKSHNNLPSSIHYIQVLTSISKPKLELLDKSVESKLDNPSVPRRSLLEDSGRPSSSHCL</sequence>
<keyword evidence="3" id="KW-1185">Reference proteome</keyword>